<evidence type="ECO:0000256" key="6">
    <source>
        <dbReference type="ARBA" id="ARBA00023136"/>
    </source>
</evidence>
<dbReference type="STRING" id="454136.NIES2119_11505"/>
<accession>A0A1U7ILX8</accession>
<keyword evidence="3" id="KW-1003">Cell membrane</keyword>
<dbReference type="InterPro" id="IPR049177">
    <property type="entry name" value="MgtC_SapB_SrpB_YhiD_N"/>
</dbReference>
<organism evidence="9 10">
    <name type="scientific">[Phormidium ambiguum] IAM M-71</name>
    <dbReference type="NCBI Taxonomy" id="454136"/>
    <lineage>
        <taxon>Bacteria</taxon>
        <taxon>Bacillati</taxon>
        <taxon>Cyanobacteriota</taxon>
        <taxon>Cyanophyceae</taxon>
        <taxon>Oscillatoriophycideae</taxon>
        <taxon>Aerosakkonematales</taxon>
        <taxon>Aerosakkonemataceae</taxon>
        <taxon>Floridanema</taxon>
    </lineage>
</organism>
<gene>
    <name evidence="9" type="ORF">NIES2119_11505</name>
</gene>
<feature type="transmembrane region" description="Helical" evidence="7">
    <location>
        <begin position="103"/>
        <end position="120"/>
    </location>
</feature>
<comment type="similarity">
    <text evidence="2">Belongs to the MgtC/SapB family.</text>
</comment>
<evidence type="ECO:0000259" key="8">
    <source>
        <dbReference type="Pfam" id="PF02308"/>
    </source>
</evidence>
<dbReference type="PRINTS" id="PR01837">
    <property type="entry name" value="MGTCSAPBPROT"/>
</dbReference>
<dbReference type="PANTHER" id="PTHR33778">
    <property type="entry name" value="PROTEIN MGTC"/>
    <property type="match status" value="1"/>
</dbReference>
<evidence type="ECO:0000313" key="9">
    <source>
        <dbReference type="EMBL" id="OKH38169.1"/>
    </source>
</evidence>
<comment type="caution">
    <text evidence="9">The sequence shown here is derived from an EMBL/GenBank/DDBJ whole genome shotgun (WGS) entry which is preliminary data.</text>
</comment>
<comment type="subcellular location">
    <subcellularLocation>
        <location evidence="1">Cell membrane</location>
        <topology evidence="1">Multi-pass membrane protein</topology>
    </subcellularLocation>
</comment>
<feature type="transmembrane region" description="Helical" evidence="7">
    <location>
        <begin position="71"/>
        <end position="91"/>
    </location>
</feature>
<evidence type="ECO:0000256" key="3">
    <source>
        <dbReference type="ARBA" id="ARBA00022475"/>
    </source>
</evidence>
<evidence type="ECO:0000256" key="1">
    <source>
        <dbReference type="ARBA" id="ARBA00004651"/>
    </source>
</evidence>
<keyword evidence="6 7" id="KW-0472">Membrane</keyword>
<feature type="transmembrane region" description="Helical" evidence="7">
    <location>
        <begin position="44"/>
        <end position="65"/>
    </location>
</feature>
<evidence type="ECO:0000313" key="10">
    <source>
        <dbReference type="Proteomes" id="UP000185860"/>
    </source>
</evidence>
<dbReference type="AlphaFoldDB" id="A0A1U7ILX8"/>
<keyword evidence="5 7" id="KW-1133">Transmembrane helix</keyword>
<dbReference type="Proteomes" id="UP000185860">
    <property type="component" value="Unassembled WGS sequence"/>
</dbReference>
<reference evidence="9 10" key="1">
    <citation type="submission" date="2016-11" db="EMBL/GenBank/DDBJ databases">
        <title>Draft Genome Sequences of Nine Cyanobacterial Strains from Diverse Habitats.</title>
        <authorList>
            <person name="Zhu T."/>
            <person name="Hou S."/>
            <person name="Lu X."/>
            <person name="Hess W.R."/>
        </authorList>
    </citation>
    <scope>NUCLEOTIDE SEQUENCE [LARGE SCALE GENOMIC DNA]</scope>
    <source>
        <strain evidence="9 10">IAM M-71</strain>
    </source>
</reference>
<sequence length="150" mass="15794">MVSTFSLAPDDWFGLFARLLLALFLGGVIGWEREIKRKPAGLRTHILVSFAAALFVMIPLVLGAVNDGNSVSRVIQGVTAGVGFLGAGEIFTSAGKQSDSIRVRGLTSAAAIWASAALGVTAGCGLWQLGLMSAFLCFVVLRVLKKIEIN</sequence>
<proteinExistence type="inferred from homology"/>
<protein>
    <recommendedName>
        <fullName evidence="8">MgtC/SapB/SrpB/YhiD N-terminal domain-containing protein</fullName>
    </recommendedName>
</protein>
<evidence type="ECO:0000256" key="7">
    <source>
        <dbReference type="SAM" id="Phobius"/>
    </source>
</evidence>
<evidence type="ECO:0000256" key="5">
    <source>
        <dbReference type="ARBA" id="ARBA00022989"/>
    </source>
</evidence>
<dbReference type="PANTHER" id="PTHR33778:SF1">
    <property type="entry name" value="MAGNESIUM TRANSPORTER YHID-RELATED"/>
    <property type="match status" value="1"/>
</dbReference>
<evidence type="ECO:0000256" key="4">
    <source>
        <dbReference type="ARBA" id="ARBA00022692"/>
    </source>
</evidence>
<dbReference type="EMBL" id="MRCE01000009">
    <property type="protein sequence ID" value="OKH38169.1"/>
    <property type="molecule type" value="Genomic_DNA"/>
</dbReference>
<feature type="transmembrane region" description="Helical" evidence="7">
    <location>
        <begin position="12"/>
        <end position="32"/>
    </location>
</feature>
<evidence type="ECO:0000256" key="2">
    <source>
        <dbReference type="ARBA" id="ARBA00009298"/>
    </source>
</evidence>
<dbReference type="Pfam" id="PF02308">
    <property type="entry name" value="MgtC"/>
    <property type="match status" value="1"/>
</dbReference>
<dbReference type="RefSeq" id="WP_073593609.1">
    <property type="nucleotide sequence ID" value="NZ_MRCE01000009.1"/>
</dbReference>
<dbReference type="InterPro" id="IPR003416">
    <property type="entry name" value="MgtC/SapB/SrpB/YhiD_fam"/>
</dbReference>
<keyword evidence="4 7" id="KW-0812">Transmembrane</keyword>
<dbReference type="OrthoDB" id="9811198at2"/>
<feature type="domain" description="MgtC/SapB/SrpB/YhiD N-terminal" evidence="8">
    <location>
        <begin position="19"/>
        <end position="148"/>
    </location>
</feature>
<dbReference type="GO" id="GO:0005886">
    <property type="term" value="C:plasma membrane"/>
    <property type="evidence" value="ECO:0007669"/>
    <property type="project" value="UniProtKB-SubCell"/>
</dbReference>
<name>A0A1U7ILX8_9CYAN</name>